<evidence type="ECO:0000256" key="7">
    <source>
        <dbReference type="HAMAP-Rule" id="MF_00109"/>
    </source>
</evidence>
<dbReference type="GO" id="GO:0000287">
    <property type="term" value="F:magnesium ion binding"/>
    <property type="evidence" value="ECO:0007669"/>
    <property type="project" value="UniProtKB-UniRule"/>
</dbReference>
<keyword evidence="3 7" id="KW-0547">Nucleotide-binding</keyword>
<dbReference type="UniPathway" id="UPA00053">
    <property type="reaction ID" value="UER00088"/>
</dbReference>
<comment type="similarity">
    <text evidence="7">Belongs to the shikimate kinase family.</text>
</comment>
<keyword evidence="7" id="KW-0479">Metal-binding</keyword>
<dbReference type="AlphaFoldDB" id="A0A1H4EX16"/>
<dbReference type="SUPFAM" id="SSF52540">
    <property type="entry name" value="P-loop containing nucleoside triphosphate hydrolases"/>
    <property type="match status" value="1"/>
</dbReference>
<keyword evidence="6 7" id="KW-0057">Aromatic amino acid biosynthesis</keyword>
<dbReference type="RefSeq" id="WP_245735264.1">
    <property type="nucleotide sequence ID" value="NZ_FNRA01000006.1"/>
</dbReference>
<sequence>MMKIFLIGFMGCGKTTLGKKLAAKQGFELVDLDHEIERLTGTTVAGYFSVHGEEAFRKLESDTLKNHPYAENCVIATGGGTPCYYDNMDWMNANGITVYIELSAVSLAKRLEKGMAKRPLLRNLTAGGVVHFIEGKLEERGEYYRKAKLTLSGINLTAGDIRSALPAVS</sequence>
<dbReference type="GO" id="GO:0005829">
    <property type="term" value="C:cytosol"/>
    <property type="evidence" value="ECO:0007669"/>
    <property type="project" value="TreeGrafter"/>
</dbReference>
<dbReference type="Pfam" id="PF01202">
    <property type="entry name" value="SKI"/>
    <property type="match status" value="1"/>
</dbReference>
<keyword evidence="1 7" id="KW-0028">Amino-acid biosynthesis</keyword>
<keyword evidence="5 7" id="KW-0067">ATP-binding</keyword>
<dbReference type="InterPro" id="IPR031322">
    <property type="entry name" value="Shikimate/glucono_kinase"/>
</dbReference>
<proteinExistence type="inferred from homology"/>
<dbReference type="InterPro" id="IPR000623">
    <property type="entry name" value="Shikimate_kinase/TSH1"/>
</dbReference>
<organism evidence="8 9">
    <name type="scientific">Pedobacter hartonius</name>
    <dbReference type="NCBI Taxonomy" id="425514"/>
    <lineage>
        <taxon>Bacteria</taxon>
        <taxon>Pseudomonadati</taxon>
        <taxon>Bacteroidota</taxon>
        <taxon>Sphingobacteriia</taxon>
        <taxon>Sphingobacteriales</taxon>
        <taxon>Sphingobacteriaceae</taxon>
        <taxon>Pedobacter</taxon>
    </lineage>
</organism>
<dbReference type="GO" id="GO:0009423">
    <property type="term" value="P:chorismate biosynthetic process"/>
    <property type="evidence" value="ECO:0007669"/>
    <property type="project" value="UniProtKB-UniRule"/>
</dbReference>
<feature type="binding site" evidence="7">
    <location>
        <position position="79"/>
    </location>
    <ligand>
        <name>substrate</name>
    </ligand>
</feature>
<evidence type="ECO:0000313" key="9">
    <source>
        <dbReference type="Proteomes" id="UP000198850"/>
    </source>
</evidence>
<comment type="subcellular location">
    <subcellularLocation>
        <location evidence="7">Cytoplasm</location>
    </subcellularLocation>
</comment>
<evidence type="ECO:0000256" key="2">
    <source>
        <dbReference type="ARBA" id="ARBA00022679"/>
    </source>
</evidence>
<comment type="function">
    <text evidence="7">Catalyzes the specific phosphorylation of the 3-hydroxyl group of shikimic acid using ATP as a cosubstrate.</text>
</comment>
<gene>
    <name evidence="7" type="primary">aroK</name>
    <name evidence="8" type="ORF">SAMN05443550_106182</name>
</gene>
<dbReference type="Gene3D" id="3.40.50.300">
    <property type="entry name" value="P-loop containing nucleotide triphosphate hydrolases"/>
    <property type="match status" value="1"/>
</dbReference>
<accession>A0A1H4EX16</accession>
<dbReference type="STRING" id="425514.SAMN05443550_106182"/>
<keyword evidence="9" id="KW-1185">Reference proteome</keyword>
<evidence type="ECO:0000313" key="8">
    <source>
        <dbReference type="EMBL" id="SEA89128.1"/>
    </source>
</evidence>
<feature type="binding site" evidence="7">
    <location>
        <position position="33"/>
    </location>
    <ligand>
        <name>substrate</name>
    </ligand>
</feature>
<dbReference type="GO" id="GO:0008652">
    <property type="term" value="P:amino acid biosynthetic process"/>
    <property type="evidence" value="ECO:0007669"/>
    <property type="project" value="UniProtKB-KW"/>
</dbReference>
<feature type="binding site" evidence="7">
    <location>
        <begin position="11"/>
        <end position="16"/>
    </location>
    <ligand>
        <name>ATP</name>
        <dbReference type="ChEBI" id="CHEBI:30616"/>
    </ligand>
</feature>
<dbReference type="EMBL" id="FNRA01000006">
    <property type="protein sequence ID" value="SEA89128.1"/>
    <property type="molecule type" value="Genomic_DNA"/>
</dbReference>
<dbReference type="Proteomes" id="UP000198850">
    <property type="component" value="Unassembled WGS sequence"/>
</dbReference>
<feature type="binding site" evidence="7">
    <location>
        <position position="15"/>
    </location>
    <ligand>
        <name>Mg(2+)</name>
        <dbReference type="ChEBI" id="CHEBI:18420"/>
    </ligand>
</feature>
<keyword evidence="7" id="KW-0460">Magnesium</keyword>
<dbReference type="HAMAP" id="MF_00109">
    <property type="entry name" value="Shikimate_kinase"/>
    <property type="match status" value="1"/>
</dbReference>
<feature type="binding site" evidence="7">
    <location>
        <position position="140"/>
    </location>
    <ligand>
        <name>substrate</name>
    </ligand>
</feature>
<protein>
    <recommendedName>
        <fullName evidence="7">Shikimate kinase</fullName>
        <shortName evidence="7">SK</shortName>
        <ecNumber evidence="7">2.7.1.71</ecNumber>
    </recommendedName>
</protein>
<dbReference type="GO" id="GO:0004765">
    <property type="term" value="F:shikimate kinase activity"/>
    <property type="evidence" value="ECO:0007669"/>
    <property type="project" value="UniProtKB-UniRule"/>
</dbReference>
<comment type="pathway">
    <text evidence="7">Metabolic intermediate biosynthesis; chorismate biosynthesis; chorismate from D-erythrose 4-phosphate and phosphoenolpyruvate: step 5/7.</text>
</comment>
<feature type="binding site" evidence="7">
    <location>
        <position position="118"/>
    </location>
    <ligand>
        <name>ATP</name>
        <dbReference type="ChEBI" id="CHEBI:30616"/>
    </ligand>
</feature>
<comment type="subunit">
    <text evidence="7">Monomer.</text>
</comment>
<evidence type="ECO:0000256" key="4">
    <source>
        <dbReference type="ARBA" id="ARBA00022777"/>
    </source>
</evidence>
<keyword evidence="4 7" id="KW-0418">Kinase</keyword>
<keyword evidence="2 7" id="KW-0808">Transferase</keyword>
<dbReference type="PANTHER" id="PTHR21087:SF16">
    <property type="entry name" value="SHIKIMATE KINASE 1, CHLOROPLASTIC"/>
    <property type="match status" value="1"/>
</dbReference>
<keyword evidence="7" id="KW-0963">Cytoplasm</keyword>
<dbReference type="EC" id="2.7.1.71" evidence="7"/>
<feature type="binding site" evidence="7">
    <location>
        <position position="57"/>
    </location>
    <ligand>
        <name>substrate</name>
    </ligand>
</feature>
<reference evidence="8 9" key="1">
    <citation type="submission" date="2016-10" db="EMBL/GenBank/DDBJ databases">
        <authorList>
            <person name="de Groot N.N."/>
        </authorList>
    </citation>
    <scope>NUCLEOTIDE SEQUENCE [LARGE SCALE GENOMIC DNA]</scope>
    <source>
        <strain evidence="8 9">DSM 19033</strain>
    </source>
</reference>
<dbReference type="PANTHER" id="PTHR21087">
    <property type="entry name" value="SHIKIMATE KINASE"/>
    <property type="match status" value="1"/>
</dbReference>
<evidence type="ECO:0000256" key="1">
    <source>
        <dbReference type="ARBA" id="ARBA00022605"/>
    </source>
</evidence>
<evidence type="ECO:0000256" key="6">
    <source>
        <dbReference type="ARBA" id="ARBA00023141"/>
    </source>
</evidence>
<dbReference type="PRINTS" id="PR01100">
    <property type="entry name" value="SHIKIMTKNASE"/>
</dbReference>
<dbReference type="GO" id="GO:0005524">
    <property type="term" value="F:ATP binding"/>
    <property type="evidence" value="ECO:0007669"/>
    <property type="project" value="UniProtKB-UniRule"/>
</dbReference>
<dbReference type="CDD" id="cd00464">
    <property type="entry name" value="SK"/>
    <property type="match status" value="1"/>
</dbReference>
<comment type="catalytic activity">
    <reaction evidence="7">
        <text>shikimate + ATP = 3-phosphoshikimate + ADP + H(+)</text>
        <dbReference type="Rhea" id="RHEA:13121"/>
        <dbReference type="ChEBI" id="CHEBI:15378"/>
        <dbReference type="ChEBI" id="CHEBI:30616"/>
        <dbReference type="ChEBI" id="CHEBI:36208"/>
        <dbReference type="ChEBI" id="CHEBI:145989"/>
        <dbReference type="ChEBI" id="CHEBI:456216"/>
        <dbReference type="EC" id="2.7.1.71"/>
    </reaction>
</comment>
<name>A0A1H4EX16_9SPHI</name>
<comment type="caution">
    <text evidence="7">Lacks conserved residue(s) required for the propagation of feature annotation.</text>
</comment>
<dbReference type="InterPro" id="IPR027417">
    <property type="entry name" value="P-loop_NTPase"/>
</dbReference>
<dbReference type="GO" id="GO:0009073">
    <property type="term" value="P:aromatic amino acid family biosynthetic process"/>
    <property type="evidence" value="ECO:0007669"/>
    <property type="project" value="UniProtKB-KW"/>
</dbReference>
<evidence type="ECO:0000256" key="5">
    <source>
        <dbReference type="ARBA" id="ARBA00022840"/>
    </source>
</evidence>
<comment type="cofactor">
    <cofactor evidence="7">
        <name>Mg(2+)</name>
        <dbReference type="ChEBI" id="CHEBI:18420"/>
    </cofactor>
    <text evidence="7">Binds 1 Mg(2+) ion per subunit.</text>
</comment>
<evidence type="ECO:0000256" key="3">
    <source>
        <dbReference type="ARBA" id="ARBA00022741"/>
    </source>
</evidence>